<dbReference type="GO" id="GO:0003911">
    <property type="term" value="F:DNA ligase (NAD+) activity"/>
    <property type="evidence" value="ECO:0007669"/>
    <property type="project" value="UniProtKB-EC"/>
</dbReference>
<evidence type="ECO:0000256" key="3">
    <source>
        <dbReference type="ARBA" id="ARBA00022705"/>
    </source>
</evidence>
<dbReference type="Gene3D" id="3.40.50.10190">
    <property type="entry name" value="BRCT domain"/>
    <property type="match status" value="1"/>
</dbReference>
<dbReference type="Pfam" id="PF03120">
    <property type="entry name" value="OB_DNA_ligase"/>
    <property type="match status" value="1"/>
</dbReference>
<keyword evidence="4" id="KW-0520">NAD</keyword>
<evidence type="ECO:0000256" key="1">
    <source>
        <dbReference type="ARBA" id="ARBA00012722"/>
    </source>
</evidence>
<reference evidence="7" key="1">
    <citation type="journal article" date="2020" name="Nature">
        <title>Giant virus diversity and host interactions through global metagenomics.</title>
        <authorList>
            <person name="Schulz F."/>
            <person name="Roux S."/>
            <person name="Paez-Espino D."/>
            <person name="Jungbluth S."/>
            <person name="Walsh D.A."/>
            <person name="Denef V.J."/>
            <person name="McMahon K.D."/>
            <person name="Konstantinidis K.T."/>
            <person name="Eloe-Fadrosh E.A."/>
            <person name="Kyrpides N.C."/>
            <person name="Woyke T."/>
        </authorList>
    </citation>
    <scope>NUCLEOTIDE SEQUENCE</scope>
    <source>
        <strain evidence="7">GVMAG-M-3300010158-60</strain>
    </source>
</reference>
<dbReference type="SUPFAM" id="SSF50249">
    <property type="entry name" value="Nucleic acid-binding proteins"/>
    <property type="match status" value="1"/>
</dbReference>
<dbReference type="SUPFAM" id="SSF56091">
    <property type="entry name" value="DNA ligase/mRNA capping enzyme, catalytic domain"/>
    <property type="match status" value="1"/>
</dbReference>
<dbReference type="EMBL" id="MN739107">
    <property type="protein sequence ID" value="QHS89266.1"/>
    <property type="molecule type" value="Genomic_DNA"/>
</dbReference>
<evidence type="ECO:0000256" key="4">
    <source>
        <dbReference type="ARBA" id="ARBA00023027"/>
    </source>
</evidence>
<dbReference type="SUPFAM" id="SSF52113">
    <property type="entry name" value="BRCT domain"/>
    <property type="match status" value="1"/>
</dbReference>
<dbReference type="SMART" id="SM00532">
    <property type="entry name" value="LIGANc"/>
    <property type="match status" value="1"/>
</dbReference>
<dbReference type="InterPro" id="IPR013839">
    <property type="entry name" value="DNAligase_adenylation"/>
</dbReference>
<sequence length="593" mass="64685">MAHLLVKKLEAASQAYYNTGVPIMSDDEYDMLREELEALDPANPFLTKVGATAERGTVTLPVPMPSLNKIKPGTGAVGAFASLGSSWVLSEKLDGISALWIPREKKIYLRGDGAVGQDVSHLVGLVQGLAVRLEKGFMVRGEFVIKKADVPSGTAIGRSWINGLLHQKETKKEDAALIRFVAYEIMSPAKPRAEQFAFLEKHGFEVPWFTVVEKLTEDGLAIHLKERRANGAYDIDGIVVGQNKVPDWHSGPMNLKNPKDCVAFKMVLLDQCAETEVVAVHWALSYQGYFIPRMEITPVKVGGALITFVTGHNAKVIVDKGIGKGALIRIRRSGDVIPTLDGVLRAAPKPDLPPAETWVWEGVHLKAKEGAASTELLESKLKHFATVFEMDGLGPGLVKKLVAGGITTPRALMEAKVERLSELLGSKTGVSIRGEVEKLAFTELKLMVASGCLPRTVGETKLGGLFLVEKDVRRWSTLKSAEGWSADALAAYLLTMPTYEAWRKSEFPGIPYPLLPAVVTEKKGTVCFTGFRDAALEKVLESRGYSIGSTITKTTTVLVIPNGEEKASSKIESARAKSIPIRKLDEFLKEYRL</sequence>
<proteinExistence type="predicted"/>
<dbReference type="AlphaFoldDB" id="A0A6C0BAY9"/>
<evidence type="ECO:0000256" key="5">
    <source>
        <dbReference type="ARBA" id="ARBA00034005"/>
    </source>
</evidence>
<dbReference type="Pfam" id="PF01653">
    <property type="entry name" value="DNA_ligase_aden"/>
    <property type="match status" value="1"/>
</dbReference>
<dbReference type="InterPro" id="IPR013840">
    <property type="entry name" value="DNAligase_N"/>
</dbReference>
<dbReference type="Gene3D" id="2.40.50.140">
    <property type="entry name" value="Nucleic acid-binding proteins"/>
    <property type="match status" value="1"/>
</dbReference>
<dbReference type="InterPro" id="IPR004150">
    <property type="entry name" value="NAD_DNA_ligase_OB"/>
</dbReference>
<evidence type="ECO:0000259" key="6">
    <source>
        <dbReference type="SMART" id="SM00532"/>
    </source>
</evidence>
<protein>
    <recommendedName>
        <fullName evidence="1">DNA ligase (NAD(+))</fullName>
        <ecNumber evidence="1">6.5.1.2</ecNumber>
    </recommendedName>
</protein>
<dbReference type="GO" id="GO:0006260">
    <property type="term" value="P:DNA replication"/>
    <property type="evidence" value="ECO:0007669"/>
    <property type="project" value="UniProtKB-KW"/>
</dbReference>
<comment type="catalytic activity">
    <reaction evidence="5">
        <text>NAD(+) + (deoxyribonucleotide)n-3'-hydroxyl + 5'-phospho-(deoxyribonucleotide)m = (deoxyribonucleotide)n+m + AMP + beta-nicotinamide D-nucleotide.</text>
        <dbReference type="EC" id="6.5.1.2"/>
    </reaction>
</comment>
<name>A0A6C0BAY9_9ZZZZ</name>
<keyword evidence="2" id="KW-0436">Ligase</keyword>
<dbReference type="InterPro" id="IPR012340">
    <property type="entry name" value="NA-bd_OB-fold"/>
</dbReference>
<dbReference type="Gene3D" id="1.10.287.610">
    <property type="entry name" value="Helix hairpin bin"/>
    <property type="match status" value="1"/>
</dbReference>
<dbReference type="Pfam" id="PF14520">
    <property type="entry name" value="HHH_5"/>
    <property type="match status" value="1"/>
</dbReference>
<dbReference type="GO" id="GO:0006281">
    <property type="term" value="P:DNA repair"/>
    <property type="evidence" value="ECO:0007669"/>
    <property type="project" value="InterPro"/>
</dbReference>
<accession>A0A6C0BAY9</accession>
<keyword evidence="3" id="KW-0235">DNA replication</keyword>
<feature type="domain" description="NAD-dependent DNA ligase N-terminal" evidence="6">
    <location>
        <begin position="5"/>
        <end position="389"/>
    </location>
</feature>
<dbReference type="InterPro" id="IPR036420">
    <property type="entry name" value="BRCT_dom_sf"/>
</dbReference>
<dbReference type="EC" id="6.5.1.2" evidence="1"/>
<organism evidence="7">
    <name type="scientific">viral metagenome</name>
    <dbReference type="NCBI Taxonomy" id="1070528"/>
    <lineage>
        <taxon>unclassified sequences</taxon>
        <taxon>metagenomes</taxon>
        <taxon>organismal metagenomes</taxon>
    </lineage>
</organism>
<dbReference type="Gene3D" id="3.30.470.30">
    <property type="entry name" value="DNA ligase/mRNA capping enzyme"/>
    <property type="match status" value="1"/>
</dbReference>
<evidence type="ECO:0000313" key="7">
    <source>
        <dbReference type="EMBL" id="QHS89266.1"/>
    </source>
</evidence>
<evidence type="ECO:0000256" key="2">
    <source>
        <dbReference type="ARBA" id="ARBA00022598"/>
    </source>
</evidence>